<reference evidence="1 2" key="1">
    <citation type="journal article" date="2020" name="Phytopathology">
        <title>Genome Sequence Resources of Colletotrichum truncatum, C. plurivorum, C. musicola, and C. sojae: Four Species Pathogenic to Soybean (Glycine max).</title>
        <authorList>
            <person name="Rogerio F."/>
            <person name="Boufleur T.R."/>
            <person name="Ciampi-Guillardi M."/>
            <person name="Sukno S.A."/>
            <person name="Thon M.R."/>
            <person name="Massola Junior N.S."/>
            <person name="Baroncelli R."/>
        </authorList>
    </citation>
    <scope>NUCLEOTIDE SEQUENCE [LARGE SCALE GENOMIC DNA]</scope>
    <source>
        <strain evidence="1 2">CMES1059</strain>
    </source>
</reference>
<dbReference type="EMBL" id="VUJX02000001">
    <property type="protein sequence ID" value="KAL0944652.1"/>
    <property type="molecule type" value="Genomic_DNA"/>
</dbReference>
<accession>A0ACC3ZKJ1</accession>
<sequence length="180" mass="19520">MCEDGKSEGTADAGVASSRVQPPSTGRHSGRNSSRLPSPDSVLFDPDFAPGRRVTRNFLAESLMDMHIPPRTTPSPLLGRKRSIDEVVDDSTPPSPDKLLRELDQQHQEAKEARRTPVLPQDTQHPVQVQATKRQKMLAIRGSNPNCEMASTSAAHQSSSADNGESSSRHSSASPVHHKS</sequence>
<evidence type="ECO:0000313" key="2">
    <source>
        <dbReference type="Proteomes" id="UP000805649"/>
    </source>
</evidence>
<organism evidence="1 2">
    <name type="scientific">Colletotrichum truncatum</name>
    <name type="common">Anthracnose fungus</name>
    <name type="synonym">Colletotrichum capsici</name>
    <dbReference type="NCBI Taxonomy" id="5467"/>
    <lineage>
        <taxon>Eukaryota</taxon>
        <taxon>Fungi</taxon>
        <taxon>Dikarya</taxon>
        <taxon>Ascomycota</taxon>
        <taxon>Pezizomycotina</taxon>
        <taxon>Sordariomycetes</taxon>
        <taxon>Hypocreomycetidae</taxon>
        <taxon>Glomerellales</taxon>
        <taxon>Glomerellaceae</taxon>
        <taxon>Colletotrichum</taxon>
        <taxon>Colletotrichum truncatum species complex</taxon>
    </lineage>
</organism>
<protein>
    <submittedName>
        <fullName evidence="1">Uncharacterized protein</fullName>
    </submittedName>
</protein>
<evidence type="ECO:0000313" key="1">
    <source>
        <dbReference type="EMBL" id="KAL0944652.1"/>
    </source>
</evidence>
<proteinExistence type="predicted"/>
<gene>
    <name evidence="1" type="ORF">CTRU02_202539</name>
</gene>
<comment type="caution">
    <text evidence="1">The sequence shown here is derived from an EMBL/GenBank/DDBJ whole genome shotgun (WGS) entry which is preliminary data.</text>
</comment>
<dbReference type="Proteomes" id="UP000805649">
    <property type="component" value="Unassembled WGS sequence"/>
</dbReference>
<keyword evidence="2" id="KW-1185">Reference proteome</keyword>
<name>A0ACC3ZKJ1_COLTU</name>